<dbReference type="GO" id="GO:0009307">
    <property type="term" value="P:DNA restriction-modification system"/>
    <property type="evidence" value="ECO:0007669"/>
    <property type="project" value="UniProtKB-KW"/>
</dbReference>
<dbReference type="Proteomes" id="UP000464524">
    <property type="component" value="Chromosome"/>
</dbReference>
<reference evidence="5 6" key="1">
    <citation type="submission" date="2019-12" db="EMBL/GenBank/DDBJ databases">
        <title>Genome sequencing and assembly of endphytes of Porphyra tenera.</title>
        <authorList>
            <person name="Park J.M."/>
            <person name="Shin R."/>
            <person name="Jo S.H."/>
        </authorList>
    </citation>
    <scope>NUCLEOTIDE SEQUENCE [LARGE SCALE GENOMIC DNA]</scope>
    <source>
        <strain evidence="5 6">GPM4</strain>
    </source>
</reference>
<dbReference type="PANTHER" id="PTHR30408:SF13">
    <property type="entry name" value="TYPE I RESTRICTION ENZYME HINDI SPECIFICITY SUBUNIT"/>
    <property type="match status" value="1"/>
</dbReference>
<gene>
    <name evidence="5" type="ORF">FX988_03151</name>
</gene>
<feature type="domain" description="Type I restriction modification DNA specificity" evidence="4">
    <location>
        <begin position="34"/>
        <end position="172"/>
    </location>
</feature>
<proteinExistence type="inferred from homology"/>
<organism evidence="5 6">
    <name type="scientific">Paraglaciecola mesophila</name>
    <dbReference type="NCBI Taxonomy" id="197222"/>
    <lineage>
        <taxon>Bacteria</taxon>
        <taxon>Pseudomonadati</taxon>
        <taxon>Pseudomonadota</taxon>
        <taxon>Gammaproteobacteria</taxon>
        <taxon>Alteromonadales</taxon>
        <taxon>Alteromonadaceae</taxon>
        <taxon>Paraglaciecola</taxon>
    </lineage>
</organism>
<evidence type="ECO:0000313" key="6">
    <source>
        <dbReference type="Proteomes" id="UP000464524"/>
    </source>
</evidence>
<dbReference type="KEGG" id="pmes:FX988_03151"/>
<dbReference type="RefSeq" id="WP_160181049.1">
    <property type="nucleotide sequence ID" value="NZ_CP047656.1"/>
</dbReference>
<keyword evidence="3" id="KW-0238">DNA-binding</keyword>
<evidence type="ECO:0000256" key="1">
    <source>
        <dbReference type="ARBA" id="ARBA00010923"/>
    </source>
</evidence>
<keyword evidence="6" id="KW-1185">Reference proteome</keyword>
<protein>
    <recommendedName>
        <fullName evidence="4">Type I restriction modification DNA specificity domain-containing protein</fullName>
    </recommendedName>
</protein>
<dbReference type="AlphaFoldDB" id="A0A857JLY4"/>
<dbReference type="GO" id="GO:0003677">
    <property type="term" value="F:DNA binding"/>
    <property type="evidence" value="ECO:0007669"/>
    <property type="project" value="UniProtKB-KW"/>
</dbReference>
<keyword evidence="2" id="KW-0680">Restriction system</keyword>
<sequence>MKSNYKRLGDYIVQKGLPNKALKYNNLLGINNAKYFVKAKTNLNGIDLSKYRIVEKNQFAFNRATTRNGDKISIALRDGDTCIVSPSYRIFEVKDANKLDPQYLMMWFRRPEFDRYARFKSHGSAHEFFDYDEMCEVELPVPSIEKQREIVREYNVVNDRIALNKQLTQKLEDTAQAIYKQWFVDFSIPDESVALVETKNIDFPLVPKDWALKRIDELASKIGSGSTPRGGKGAYKSQGISLIRSMNVHDYQFVYEDLAFIDDVQAKKLANVEIEPRDVLINITGVSVARCCVVPNSVLPARVNQHVMIIRPNLEMSYYLQCALASSNYKSRLLGTSEGASTRQALTKADIEEFLVLVPSEGVLAKFEGIAEVIFSKIEALAQTSQKLKELRSIILSKLATN</sequence>
<accession>A0A857JLY4</accession>
<dbReference type="EMBL" id="CP047656">
    <property type="protein sequence ID" value="QHJ12893.1"/>
    <property type="molecule type" value="Genomic_DNA"/>
</dbReference>
<dbReference type="REBASE" id="370960">
    <property type="entry name" value="S.PmeGPM4ORF3152P"/>
</dbReference>
<evidence type="ECO:0000259" key="4">
    <source>
        <dbReference type="Pfam" id="PF01420"/>
    </source>
</evidence>
<dbReference type="Gene3D" id="3.90.220.20">
    <property type="entry name" value="DNA methylase specificity domains"/>
    <property type="match status" value="2"/>
</dbReference>
<evidence type="ECO:0000313" key="5">
    <source>
        <dbReference type="EMBL" id="QHJ12893.1"/>
    </source>
</evidence>
<dbReference type="SUPFAM" id="SSF116734">
    <property type="entry name" value="DNA methylase specificity domain"/>
    <property type="match status" value="2"/>
</dbReference>
<name>A0A857JLY4_9ALTE</name>
<evidence type="ECO:0000256" key="2">
    <source>
        <dbReference type="ARBA" id="ARBA00022747"/>
    </source>
</evidence>
<comment type="similarity">
    <text evidence="1">Belongs to the type-I restriction system S methylase family.</text>
</comment>
<dbReference type="InterPro" id="IPR000055">
    <property type="entry name" value="Restrct_endonuc_typeI_TRD"/>
</dbReference>
<dbReference type="InterPro" id="IPR052021">
    <property type="entry name" value="Type-I_RS_S_subunit"/>
</dbReference>
<dbReference type="Pfam" id="PF01420">
    <property type="entry name" value="Methylase_S"/>
    <property type="match status" value="1"/>
</dbReference>
<evidence type="ECO:0000256" key="3">
    <source>
        <dbReference type="ARBA" id="ARBA00023125"/>
    </source>
</evidence>
<dbReference type="PANTHER" id="PTHR30408">
    <property type="entry name" value="TYPE-1 RESTRICTION ENZYME ECOKI SPECIFICITY PROTEIN"/>
    <property type="match status" value="1"/>
</dbReference>
<dbReference type="InterPro" id="IPR044946">
    <property type="entry name" value="Restrct_endonuc_typeI_TRD_sf"/>
</dbReference>
<dbReference type="OrthoDB" id="398435at2"/>